<name>A0AAE2A6T1_PSEFL</name>
<reference evidence="2 3" key="1">
    <citation type="submission" date="2014-11" db="EMBL/GenBank/DDBJ databases">
        <title>Draft genome sequence of Pseudomonas fluorescens strains SF4c SF39a.</title>
        <authorList>
            <person name="Underwood G.E."/>
            <person name="Ly L.K."/>
            <person name="Bitzer A.S."/>
            <person name="Godino A."/>
            <person name="Bucci V."/>
            <person name="Fischer S."/>
            <person name="Silby M.W."/>
        </authorList>
    </citation>
    <scope>NUCLEOTIDE SEQUENCE [LARGE SCALE GENOMIC DNA]</scope>
    <source>
        <strain evidence="2 3">SF4c</strain>
    </source>
</reference>
<protein>
    <submittedName>
        <fullName evidence="2">Uncharacterized protein</fullName>
    </submittedName>
</protein>
<comment type="caution">
    <text evidence="2">The sequence shown here is derived from an EMBL/GenBank/DDBJ whole genome shotgun (WGS) entry which is preliminary data.</text>
</comment>
<evidence type="ECO:0000256" key="1">
    <source>
        <dbReference type="SAM" id="MobiDB-lite"/>
    </source>
</evidence>
<sequence>MNEQHPNQETDQPIQMGEQTPQIDEANSDSLRRQTRSIVNEATADRKRSTGGMDSLGGGRLL</sequence>
<evidence type="ECO:0000313" key="3">
    <source>
        <dbReference type="Proteomes" id="UP000031587"/>
    </source>
</evidence>
<accession>A0AAE2A6T1</accession>
<proteinExistence type="predicted"/>
<organism evidence="2 3">
    <name type="scientific">Pseudomonas fluorescens</name>
    <dbReference type="NCBI Taxonomy" id="294"/>
    <lineage>
        <taxon>Bacteria</taxon>
        <taxon>Pseudomonadati</taxon>
        <taxon>Pseudomonadota</taxon>
        <taxon>Gammaproteobacteria</taxon>
        <taxon>Pseudomonadales</taxon>
        <taxon>Pseudomonadaceae</taxon>
        <taxon>Pseudomonas</taxon>
    </lineage>
</organism>
<gene>
    <name evidence="2" type="ORF">QS95_18115</name>
</gene>
<feature type="compositionally biased region" description="Polar residues" evidence="1">
    <location>
        <begin position="1"/>
        <end position="22"/>
    </location>
</feature>
<evidence type="ECO:0000313" key="2">
    <source>
        <dbReference type="EMBL" id="KIF59004.1"/>
    </source>
</evidence>
<dbReference type="EMBL" id="JTGH01000013">
    <property type="protein sequence ID" value="KIF59004.1"/>
    <property type="molecule type" value="Genomic_DNA"/>
</dbReference>
<dbReference type="AlphaFoldDB" id="A0AAE2A6T1"/>
<dbReference type="RefSeq" id="WP_039770042.1">
    <property type="nucleotide sequence ID" value="NZ_CP048408.1"/>
</dbReference>
<feature type="region of interest" description="Disordered" evidence="1">
    <location>
        <begin position="1"/>
        <end position="62"/>
    </location>
</feature>
<dbReference type="Proteomes" id="UP000031587">
    <property type="component" value="Unassembled WGS sequence"/>
</dbReference>